<dbReference type="GO" id="GO:0016740">
    <property type="term" value="F:transferase activity"/>
    <property type="evidence" value="ECO:0007669"/>
    <property type="project" value="UniProtKB-KW"/>
</dbReference>
<dbReference type="Pfam" id="PF04230">
    <property type="entry name" value="PS_pyruv_trans"/>
    <property type="match status" value="1"/>
</dbReference>
<gene>
    <name evidence="2" type="ORF">DXD03_05155</name>
</gene>
<evidence type="ECO:0000313" key="2">
    <source>
        <dbReference type="EMBL" id="RGK66019.1"/>
    </source>
</evidence>
<keyword evidence="2" id="KW-0808">Transferase</keyword>
<dbReference type="Proteomes" id="UP000261210">
    <property type="component" value="Unassembled WGS sequence"/>
</dbReference>
<comment type="caution">
    <text evidence="2">The sequence shown here is derived from an EMBL/GenBank/DDBJ whole genome shotgun (WGS) entry which is preliminary data.</text>
</comment>
<dbReference type="RefSeq" id="WP_117683517.1">
    <property type="nucleotide sequence ID" value="NZ_JBCHGU010000018.1"/>
</dbReference>
<accession>A0A3E4NM34</accession>
<dbReference type="InterPro" id="IPR007345">
    <property type="entry name" value="Polysacch_pyruvyl_Trfase"/>
</dbReference>
<feature type="domain" description="Polysaccharide pyruvyl transferase" evidence="1">
    <location>
        <begin position="15"/>
        <end position="317"/>
    </location>
</feature>
<dbReference type="EMBL" id="QSQU01000005">
    <property type="protein sequence ID" value="RGK66019.1"/>
    <property type="molecule type" value="Genomic_DNA"/>
</dbReference>
<organism evidence="2 3">
    <name type="scientific">Bacteroides xylanisolvens</name>
    <dbReference type="NCBI Taxonomy" id="371601"/>
    <lineage>
        <taxon>Bacteria</taxon>
        <taxon>Pseudomonadati</taxon>
        <taxon>Bacteroidota</taxon>
        <taxon>Bacteroidia</taxon>
        <taxon>Bacteroidales</taxon>
        <taxon>Bacteroidaceae</taxon>
        <taxon>Bacteroides</taxon>
    </lineage>
</organism>
<reference evidence="2 3" key="1">
    <citation type="submission" date="2018-08" db="EMBL/GenBank/DDBJ databases">
        <title>A genome reference for cultivated species of the human gut microbiota.</title>
        <authorList>
            <person name="Zou Y."/>
            <person name="Xue W."/>
            <person name="Luo G."/>
        </authorList>
    </citation>
    <scope>NUCLEOTIDE SEQUENCE [LARGE SCALE GENOMIC DNA]</scope>
    <source>
        <strain evidence="2 3">TF10-34</strain>
    </source>
</reference>
<sequence>MKRVAICTLFHKNYNYGGILQGLALQNVLRDMGLDAYLVTYNDKANKNPIYTTLLSRCTQYSFIEICCKIKEILTATTHSEIKAKIKPRIELFDRFISNNFYMTDLYSDGSLSLLEKEFDVIISGSDQVWNPNAVRKLYLQDFSVSNGTKKVAYAASISRNKLNNKEAKIMIPCIEKFDAIGVREKTASDILGSFGIKDAKIVLDPTMLLSVDEWNNVAAPCFVTEPYVLVYSFSDCPFKDSLSDFYIKKNMKVVFIPYAKQKYNSFDNNCDLIPMWNVGPAEFLSLIKNSEFVYTDSFHGSVFSILFNKQFAVYERDKSGTTSKNSRMYDLLSIFGLDSRMIRDDHKKVLENKIDFSNVNEILEKKRIESWTWLKDAVDSQ</sequence>
<evidence type="ECO:0000259" key="1">
    <source>
        <dbReference type="Pfam" id="PF04230"/>
    </source>
</evidence>
<evidence type="ECO:0000313" key="3">
    <source>
        <dbReference type="Proteomes" id="UP000261210"/>
    </source>
</evidence>
<protein>
    <submittedName>
        <fullName evidence="2">Polysaccharide pyruvyl transferase family protein</fullName>
    </submittedName>
</protein>
<proteinExistence type="predicted"/>
<name>A0A3E4NM34_9BACE</name>
<dbReference type="AlphaFoldDB" id="A0A3E4NM34"/>